<gene>
    <name evidence="2" type="ORF">COM43_001685</name>
</gene>
<proteinExistence type="predicted"/>
<reference evidence="2" key="1">
    <citation type="submission" date="2019-07" db="EMBL/GenBank/DDBJ databases">
        <title>Genome assemblies of Wolbachia strains wAlbA and wAlbB in wild caught Aedes albopictus specimens.</title>
        <authorList>
            <person name="Kulkarni A."/>
            <person name="Yu W."/>
            <person name="Xue R.-D."/>
            <person name="Ma Y."/>
            <person name="Xu J."/>
        </authorList>
    </citation>
    <scope>NUCLEOTIDE SEQUENCE</scope>
    <source>
        <strain evidence="2">FL2016</strain>
    </source>
</reference>
<comment type="caution">
    <text evidence="2">The sequence shown here is derived from an EMBL/GenBank/DDBJ whole genome shotgun (WGS) entry which is preliminary data.</text>
</comment>
<dbReference type="EMBL" id="NWVK02000065">
    <property type="protein sequence ID" value="TVS91246.1"/>
    <property type="molecule type" value="Genomic_DNA"/>
</dbReference>
<dbReference type="Pfam" id="PF13276">
    <property type="entry name" value="HTH_21"/>
    <property type="match status" value="1"/>
</dbReference>
<protein>
    <submittedName>
        <fullName evidence="2">IS3 family transposase</fullName>
    </submittedName>
</protein>
<feature type="domain" description="HTH-like" evidence="1">
    <location>
        <begin position="59"/>
        <end position="102"/>
    </location>
</feature>
<name>A0A6H2NUA7_WOLPI</name>
<dbReference type="Proteomes" id="UP000217566">
    <property type="component" value="Unassembled WGS sequence"/>
</dbReference>
<dbReference type="PANTHER" id="PTHR46889:SF4">
    <property type="entry name" value="TRANSPOSASE INSO FOR INSERTION SEQUENCE ELEMENT IS911B-RELATED"/>
    <property type="match status" value="1"/>
</dbReference>
<evidence type="ECO:0000313" key="2">
    <source>
        <dbReference type="EMBL" id="TVS91246.1"/>
    </source>
</evidence>
<dbReference type="AlphaFoldDB" id="A0A6H2NUA7"/>
<dbReference type="InterPro" id="IPR025948">
    <property type="entry name" value="HTH-like_dom"/>
</dbReference>
<dbReference type="PANTHER" id="PTHR46889">
    <property type="entry name" value="TRANSPOSASE INSF FOR INSERTION SEQUENCE IS3B-RELATED"/>
    <property type="match status" value="1"/>
</dbReference>
<dbReference type="InterPro" id="IPR050900">
    <property type="entry name" value="Transposase_IS3/IS150/IS904"/>
</dbReference>
<sequence length="157" mass="18396">MFCKPKRVKYSFIKEHENCCKIRELCRFLNVSACSYYKWAARKISSRELANKSRYSNKASKCRYGAPKIHAELKALGKSCNLKTVQSIMRKNGMRAMLRRKFKTKKQQTDNRVITPNILDQNFTTDQPNKIWVTDITYINTNEGWLYLAGSIFTYDS</sequence>
<accession>A0A6H2NUA7</accession>
<organism evidence="2">
    <name type="scientific">Wolbachia pipientis</name>
    <dbReference type="NCBI Taxonomy" id="955"/>
    <lineage>
        <taxon>Bacteria</taxon>
        <taxon>Pseudomonadati</taxon>
        <taxon>Pseudomonadota</taxon>
        <taxon>Alphaproteobacteria</taxon>
        <taxon>Rickettsiales</taxon>
        <taxon>Anaplasmataceae</taxon>
        <taxon>Wolbachieae</taxon>
        <taxon>Wolbachia</taxon>
    </lineage>
</organism>
<evidence type="ECO:0000259" key="1">
    <source>
        <dbReference type="Pfam" id="PF13276"/>
    </source>
</evidence>